<dbReference type="EMBL" id="SMFL01000001">
    <property type="protein sequence ID" value="TDE18401.1"/>
    <property type="molecule type" value="Genomic_DNA"/>
</dbReference>
<evidence type="ECO:0000313" key="2">
    <source>
        <dbReference type="Proteomes" id="UP000294850"/>
    </source>
</evidence>
<proteinExistence type="predicted"/>
<dbReference type="Proteomes" id="UP000294850">
    <property type="component" value="Unassembled WGS sequence"/>
</dbReference>
<reference evidence="1 2" key="1">
    <citation type="submission" date="2019-03" db="EMBL/GenBank/DDBJ databases">
        <title>Dyadobacter AR-3-6 sp. nov., isolated from arctic soil.</title>
        <authorList>
            <person name="Chaudhary D.K."/>
        </authorList>
    </citation>
    <scope>NUCLEOTIDE SEQUENCE [LARGE SCALE GENOMIC DNA]</scope>
    <source>
        <strain evidence="1 2">AR-3-6</strain>
    </source>
</reference>
<name>A0A4R5E183_9BACT</name>
<comment type="caution">
    <text evidence="1">The sequence shown here is derived from an EMBL/GenBank/DDBJ whole genome shotgun (WGS) entry which is preliminary data.</text>
</comment>
<organism evidence="1 2">
    <name type="scientific">Dyadobacter psychrotolerans</name>
    <dbReference type="NCBI Taxonomy" id="2541721"/>
    <lineage>
        <taxon>Bacteria</taxon>
        <taxon>Pseudomonadati</taxon>
        <taxon>Bacteroidota</taxon>
        <taxon>Cytophagia</taxon>
        <taxon>Cytophagales</taxon>
        <taxon>Spirosomataceae</taxon>
        <taxon>Dyadobacter</taxon>
    </lineage>
</organism>
<dbReference type="RefSeq" id="WP_131956271.1">
    <property type="nucleotide sequence ID" value="NZ_SMFL01000001.1"/>
</dbReference>
<sequence>MKRQILDLNFWSEERKIVRNSYDFNEHWAEIVKRFEARINDFYFSPIDRIKDPNELKGEGFTILTIQCALIEMFAAFKYGKIHKFDKKNIDPKYNYKTANECFIPFLHSEQIFENHFYKFDNNGKKLCDEPFSATEFYNKVRCGLMHEARTKG</sequence>
<protein>
    <submittedName>
        <fullName evidence="1">Uncharacterized protein</fullName>
    </submittedName>
</protein>
<keyword evidence="2" id="KW-1185">Reference proteome</keyword>
<gene>
    <name evidence="1" type="ORF">E0F88_02355</name>
</gene>
<dbReference type="OrthoDB" id="8367156at2"/>
<evidence type="ECO:0000313" key="1">
    <source>
        <dbReference type="EMBL" id="TDE18401.1"/>
    </source>
</evidence>
<dbReference type="AlphaFoldDB" id="A0A4R5E183"/>
<accession>A0A4R5E183</accession>